<dbReference type="EMBL" id="QPFP01000135">
    <property type="protein sequence ID" value="TEB20624.1"/>
    <property type="molecule type" value="Genomic_DNA"/>
</dbReference>
<feature type="region of interest" description="Disordered" evidence="1">
    <location>
        <begin position="262"/>
        <end position="287"/>
    </location>
</feature>
<comment type="caution">
    <text evidence="3">The sequence shown here is derived from an EMBL/GenBank/DDBJ whole genome shotgun (WGS) entry which is preliminary data.</text>
</comment>
<reference evidence="3 4" key="1">
    <citation type="journal article" date="2019" name="Nat. Ecol. Evol.">
        <title>Megaphylogeny resolves global patterns of mushroom evolution.</title>
        <authorList>
            <person name="Varga T."/>
            <person name="Krizsan K."/>
            <person name="Foldi C."/>
            <person name="Dima B."/>
            <person name="Sanchez-Garcia M."/>
            <person name="Sanchez-Ramirez S."/>
            <person name="Szollosi G.J."/>
            <person name="Szarkandi J.G."/>
            <person name="Papp V."/>
            <person name="Albert L."/>
            <person name="Andreopoulos W."/>
            <person name="Angelini C."/>
            <person name="Antonin V."/>
            <person name="Barry K.W."/>
            <person name="Bougher N.L."/>
            <person name="Buchanan P."/>
            <person name="Buyck B."/>
            <person name="Bense V."/>
            <person name="Catcheside P."/>
            <person name="Chovatia M."/>
            <person name="Cooper J."/>
            <person name="Damon W."/>
            <person name="Desjardin D."/>
            <person name="Finy P."/>
            <person name="Geml J."/>
            <person name="Haridas S."/>
            <person name="Hughes K."/>
            <person name="Justo A."/>
            <person name="Karasinski D."/>
            <person name="Kautmanova I."/>
            <person name="Kiss B."/>
            <person name="Kocsube S."/>
            <person name="Kotiranta H."/>
            <person name="LaButti K.M."/>
            <person name="Lechner B.E."/>
            <person name="Liimatainen K."/>
            <person name="Lipzen A."/>
            <person name="Lukacs Z."/>
            <person name="Mihaltcheva S."/>
            <person name="Morgado L.N."/>
            <person name="Niskanen T."/>
            <person name="Noordeloos M.E."/>
            <person name="Ohm R.A."/>
            <person name="Ortiz-Santana B."/>
            <person name="Ovrebo C."/>
            <person name="Racz N."/>
            <person name="Riley R."/>
            <person name="Savchenko A."/>
            <person name="Shiryaev A."/>
            <person name="Soop K."/>
            <person name="Spirin V."/>
            <person name="Szebenyi C."/>
            <person name="Tomsovsky M."/>
            <person name="Tulloss R.E."/>
            <person name="Uehling J."/>
            <person name="Grigoriev I.V."/>
            <person name="Vagvolgyi C."/>
            <person name="Papp T."/>
            <person name="Martin F.M."/>
            <person name="Miettinen O."/>
            <person name="Hibbett D.S."/>
            <person name="Nagy L.G."/>
        </authorList>
    </citation>
    <scope>NUCLEOTIDE SEQUENCE [LARGE SCALE GENOMIC DNA]</scope>
    <source>
        <strain evidence="3 4">FP101781</strain>
    </source>
</reference>
<sequence>MGRLFSLATYSLPFPSTLSGVLIEPTRHPRSFFIDATQLFAQLPMKAHYPFFITILLVVTEKVGIILATPTPLFAPFIVSSPGEDAGSYQRLPQGDDVLLNPQLRPVSEIFYAITRSPHDFPPTLSRAGEGQGNEYFVQSPNQVVSPVADPPTPEPYLEQENPVRTEGPPVESVPPLPGGPPPQPPQSVTPAASPHQTELEQAPVGVELPATLPNTPPYNWISASTRTQAVPKLSSTVASGDGLSAATPSVYAFQPGTTIVAPPLNTGSTPGNESPTVTETPERGRSKKLSSLPIVAIVLGTLGSIALLAFMLIDPRVSRACRSKRVKSEGTRQSPHILMVPFPHPEPAKFV</sequence>
<dbReference type="AlphaFoldDB" id="A0A4Y7SHF9"/>
<proteinExistence type="predicted"/>
<evidence type="ECO:0000313" key="3">
    <source>
        <dbReference type="EMBL" id="TEB20624.1"/>
    </source>
</evidence>
<evidence type="ECO:0000256" key="2">
    <source>
        <dbReference type="SAM" id="Phobius"/>
    </source>
</evidence>
<evidence type="ECO:0008006" key="5">
    <source>
        <dbReference type="Google" id="ProtNLM"/>
    </source>
</evidence>
<accession>A0A4Y7SHF9</accession>
<feature type="region of interest" description="Disordered" evidence="1">
    <location>
        <begin position="144"/>
        <end position="199"/>
    </location>
</feature>
<feature type="compositionally biased region" description="Polar residues" evidence="1">
    <location>
        <begin position="266"/>
        <end position="280"/>
    </location>
</feature>
<keyword evidence="2" id="KW-0472">Membrane</keyword>
<gene>
    <name evidence="3" type="ORF">FA13DRAFT_1800768</name>
</gene>
<keyword evidence="2" id="KW-1133">Transmembrane helix</keyword>
<name>A0A4Y7SHF9_COPMI</name>
<organism evidence="3 4">
    <name type="scientific">Coprinellus micaceus</name>
    <name type="common">Glistening ink-cap mushroom</name>
    <name type="synonym">Coprinus micaceus</name>
    <dbReference type="NCBI Taxonomy" id="71717"/>
    <lineage>
        <taxon>Eukaryota</taxon>
        <taxon>Fungi</taxon>
        <taxon>Dikarya</taxon>
        <taxon>Basidiomycota</taxon>
        <taxon>Agaricomycotina</taxon>
        <taxon>Agaricomycetes</taxon>
        <taxon>Agaricomycetidae</taxon>
        <taxon>Agaricales</taxon>
        <taxon>Agaricineae</taxon>
        <taxon>Psathyrellaceae</taxon>
        <taxon>Coprinellus</taxon>
    </lineage>
</organism>
<evidence type="ECO:0000256" key="1">
    <source>
        <dbReference type="SAM" id="MobiDB-lite"/>
    </source>
</evidence>
<feature type="transmembrane region" description="Helical" evidence="2">
    <location>
        <begin position="293"/>
        <end position="314"/>
    </location>
</feature>
<keyword evidence="4" id="KW-1185">Reference proteome</keyword>
<feature type="compositionally biased region" description="Pro residues" evidence="1">
    <location>
        <begin position="172"/>
        <end position="188"/>
    </location>
</feature>
<keyword evidence="2" id="KW-0812">Transmembrane</keyword>
<evidence type="ECO:0000313" key="4">
    <source>
        <dbReference type="Proteomes" id="UP000298030"/>
    </source>
</evidence>
<protein>
    <recommendedName>
        <fullName evidence="5">Transmembrane protein</fullName>
    </recommendedName>
</protein>
<dbReference type="Proteomes" id="UP000298030">
    <property type="component" value="Unassembled WGS sequence"/>
</dbReference>